<dbReference type="AlphaFoldDB" id="A0A427B8Y2"/>
<name>A0A427B8Y2_ENSVE</name>
<evidence type="ECO:0000313" key="3">
    <source>
        <dbReference type="Proteomes" id="UP000287651"/>
    </source>
</evidence>
<evidence type="ECO:0000313" key="2">
    <source>
        <dbReference type="EMBL" id="RRT84941.1"/>
    </source>
</evidence>
<accession>A0A427B8Y2</accession>
<evidence type="ECO:0000256" key="1">
    <source>
        <dbReference type="SAM" id="MobiDB-lite"/>
    </source>
</evidence>
<protein>
    <submittedName>
        <fullName evidence="2">Uncharacterized protein</fullName>
    </submittedName>
</protein>
<proteinExistence type="predicted"/>
<sequence length="91" mass="9420">MSIVPAGKGNACGHNTHRDDAHGGAACRHHAHPQGLSPKCSGSHPSTWVVTVDALGCRLRRGGSGGQLEGGINGTHDVIANVHNAWRCARI</sequence>
<organism evidence="2 3">
    <name type="scientific">Ensete ventricosum</name>
    <name type="common">Abyssinian banana</name>
    <name type="synonym">Musa ensete</name>
    <dbReference type="NCBI Taxonomy" id="4639"/>
    <lineage>
        <taxon>Eukaryota</taxon>
        <taxon>Viridiplantae</taxon>
        <taxon>Streptophyta</taxon>
        <taxon>Embryophyta</taxon>
        <taxon>Tracheophyta</taxon>
        <taxon>Spermatophyta</taxon>
        <taxon>Magnoliopsida</taxon>
        <taxon>Liliopsida</taxon>
        <taxon>Zingiberales</taxon>
        <taxon>Musaceae</taxon>
        <taxon>Ensete</taxon>
    </lineage>
</organism>
<comment type="caution">
    <text evidence="2">The sequence shown here is derived from an EMBL/GenBank/DDBJ whole genome shotgun (WGS) entry which is preliminary data.</text>
</comment>
<gene>
    <name evidence="2" type="ORF">B296_00009706</name>
</gene>
<dbReference type="Proteomes" id="UP000287651">
    <property type="component" value="Unassembled WGS sequence"/>
</dbReference>
<reference evidence="2 3" key="1">
    <citation type="journal article" date="2014" name="Agronomy (Basel)">
        <title>A Draft Genome Sequence for Ensete ventricosum, the Drought-Tolerant Tree Against Hunger.</title>
        <authorList>
            <person name="Harrison J."/>
            <person name="Moore K.A."/>
            <person name="Paszkiewicz K."/>
            <person name="Jones T."/>
            <person name="Grant M."/>
            <person name="Ambacheew D."/>
            <person name="Muzemil S."/>
            <person name="Studholme D.J."/>
        </authorList>
    </citation>
    <scope>NUCLEOTIDE SEQUENCE [LARGE SCALE GENOMIC DNA]</scope>
</reference>
<dbReference type="EMBL" id="AMZH03000204">
    <property type="protein sequence ID" value="RRT84941.1"/>
    <property type="molecule type" value="Genomic_DNA"/>
</dbReference>
<feature type="region of interest" description="Disordered" evidence="1">
    <location>
        <begin position="1"/>
        <end position="44"/>
    </location>
</feature>